<feature type="transmembrane region" description="Helical" evidence="1">
    <location>
        <begin position="45"/>
        <end position="62"/>
    </location>
</feature>
<dbReference type="GO" id="GO:0006231">
    <property type="term" value="P:dTMP biosynthetic process"/>
    <property type="evidence" value="ECO:0007669"/>
    <property type="project" value="InterPro"/>
</dbReference>
<comment type="caution">
    <text evidence="2">The sequence shown here is derived from an EMBL/GenBank/DDBJ whole genome shotgun (WGS) entry which is preliminary data.</text>
</comment>
<evidence type="ECO:0000313" key="3">
    <source>
        <dbReference type="Proteomes" id="UP000033966"/>
    </source>
</evidence>
<dbReference type="GO" id="GO:0050660">
    <property type="term" value="F:flavin adenine dinucleotide binding"/>
    <property type="evidence" value="ECO:0007669"/>
    <property type="project" value="InterPro"/>
</dbReference>
<gene>
    <name evidence="2" type="ORF">UW92_C0032G0002</name>
</gene>
<dbReference type="AlphaFoldDB" id="A0A0G1P2P2"/>
<keyword evidence="1" id="KW-0472">Membrane</keyword>
<proteinExistence type="predicted"/>
<dbReference type="GO" id="GO:0050797">
    <property type="term" value="F:thymidylate synthase (FAD) activity"/>
    <property type="evidence" value="ECO:0007669"/>
    <property type="project" value="InterPro"/>
</dbReference>
<organism evidence="2 3">
    <name type="scientific">Candidatus Jorgensenbacteria bacterium GW2011_GWA2_45_13</name>
    <dbReference type="NCBI Taxonomy" id="1618662"/>
    <lineage>
        <taxon>Bacteria</taxon>
        <taxon>Candidatus Joergenseniibacteriota</taxon>
    </lineage>
</organism>
<dbReference type="Pfam" id="PF02511">
    <property type="entry name" value="Thy1"/>
    <property type="match status" value="2"/>
</dbReference>
<dbReference type="GO" id="GO:0070402">
    <property type="term" value="F:NADPH binding"/>
    <property type="evidence" value="ECO:0007669"/>
    <property type="project" value="TreeGrafter"/>
</dbReference>
<accession>A0A0G1P2P2</accession>
<dbReference type="InterPro" id="IPR036098">
    <property type="entry name" value="Thymidylate_synthase_ThyX_sf"/>
</dbReference>
<dbReference type="Gene3D" id="3.30.1360.170">
    <property type="match status" value="2"/>
</dbReference>
<dbReference type="PROSITE" id="PS51331">
    <property type="entry name" value="THYX"/>
    <property type="match status" value="1"/>
</dbReference>
<dbReference type="EMBL" id="LCKF01000032">
    <property type="protein sequence ID" value="KKT90624.1"/>
    <property type="molecule type" value="Genomic_DNA"/>
</dbReference>
<keyword evidence="1" id="KW-0812">Transmembrane</keyword>
<evidence type="ECO:0000256" key="1">
    <source>
        <dbReference type="SAM" id="Phobius"/>
    </source>
</evidence>
<evidence type="ECO:0000313" key="2">
    <source>
        <dbReference type="EMBL" id="KKT90624.1"/>
    </source>
</evidence>
<dbReference type="InterPro" id="IPR003669">
    <property type="entry name" value="Thymidylate_synthase_ThyX"/>
</dbReference>
<dbReference type="PANTHER" id="PTHR34934">
    <property type="entry name" value="FLAVIN-DEPENDENT THYMIDYLATE SYNTHASE"/>
    <property type="match status" value="1"/>
</dbReference>
<sequence length="568" mass="66248">METKVFEQMKEVAREYMNADVEYKFSQTERIVLARFFTNCDKKVFFIRFLPAAISSALLAMYSRIKNPRGLRGHFVDNLLPLILASFLPKLKNEENANEVIKYIGKNGIKTIEEFIHHSDDAREAFTQFLKNTNVDPEYFKNLANSGKIRQFLSLFLDKYGHNSIARVAFEAFGIEGISTLAAKSIEWNRPASGFIELSTRFVSMDKAELYPIWDEIAVVDKELARSVKIEMHAAFETYKRLMRTDKTSFAEFLNKQYQNVITDNDEMIRAVMGEICDVMGNLLPAATLTSAGVGMSGEALPELIRHLYLDATPENEALAEMIMEEAKKTGADQFLRHVEISEWQKAAWKYLDTKTFMDMTMNDTFLSAPNNENLRAYMRHAYIEYEGFEEMLNALKEIPRGEFDKLPNQFEFPSAYATGVMSFRSWRDLHRQTFATHFRTYLTPFLGFYKYDKPAPEWLEKVFSSIHQRNRKLYKKMQEEGISKEMMQYPLALGNLVGFQIGANFREWEFITWQRTKFSVNHEVREIVLKMEDKLRKEYPWWKDISRANTIKKYAFARSKEGIPLPE</sequence>
<dbReference type="PANTHER" id="PTHR34934:SF1">
    <property type="entry name" value="FLAVIN-DEPENDENT THYMIDYLATE SYNTHASE"/>
    <property type="match status" value="1"/>
</dbReference>
<protein>
    <recommendedName>
        <fullName evidence="4">Thymidylate synthase complementing protein ThyX</fullName>
    </recommendedName>
</protein>
<reference evidence="2 3" key="1">
    <citation type="journal article" date="2015" name="Nature">
        <title>rRNA introns, odd ribosomes, and small enigmatic genomes across a large radiation of phyla.</title>
        <authorList>
            <person name="Brown C.T."/>
            <person name="Hug L.A."/>
            <person name="Thomas B.C."/>
            <person name="Sharon I."/>
            <person name="Castelle C.J."/>
            <person name="Singh A."/>
            <person name="Wilkins M.J."/>
            <person name="Williams K.H."/>
            <person name="Banfield J.F."/>
        </authorList>
    </citation>
    <scope>NUCLEOTIDE SEQUENCE [LARGE SCALE GENOMIC DNA]</scope>
</reference>
<evidence type="ECO:0008006" key="4">
    <source>
        <dbReference type="Google" id="ProtNLM"/>
    </source>
</evidence>
<dbReference type="SUPFAM" id="SSF69796">
    <property type="entry name" value="Thymidylate synthase-complementing protein Thy1"/>
    <property type="match status" value="2"/>
</dbReference>
<keyword evidence="1" id="KW-1133">Transmembrane helix</keyword>
<name>A0A0G1P2P2_9BACT</name>
<dbReference type="Proteomes" id="UP000033966">
    <property type="component" value="Unassembled WGS sequence"/>
</dbReference>
<dbReference type="GO" id="GO:0004799">
    <property type="term" value="F:thymidylate synthase activity"/>
    <property type="evidence" value="ECO:0007669"/>
    <property type="project" value="TreeGrafter"/>
</dbReference>